<dbReference type="AlphaFoldDB" id="A0A2V3ILG3"/>
<dbReference type="Pfam" id="PF00069">
    <property type="entry name" value="Pkinase"/>
    <property type="match status" value="1"/>
</dbReference>
<dbReference type="InterPro" id="IPR000719">
    <property type="entry name" value="Prot_kinase_dom"/>
</dbReference>
<feature type="compositionally biased region" description="Pro residues" evidence="10">
    <location>
        <begin position="118"/>
        <end position="132"/>
    </location>
</feature>
<dbReference type="Pfam" id="PF00786">
    <property type="entry name" value="PBD"/>
    <property type="match status" value="1"/>
</dbReference>
<feature type="compositionally biased region" description="Polar residues" evidence="10">
    <location>
        <begin position="14"/>
        <end position="23"/>
    </location>
</feature>
<keyword evidence="3" id="KW-0808">Transferase</keyword>
<feature type="region of interest" description="Disordered" evidence="10">
    <location>
        <begin position="111"/>
        <end position="178"/>
    </location>
</feature>
<dbReference type="OrthoDB" id="2914378at2759"/>
<dbReference type="SMART" id="SM00285">
    <property type="entry name" value="PBD"/>
    <property type="match status" value="2"/>
</dbReference>
<evidence type="ECO:0000256" key="1">
    <source>
        <dbReference type="ARBA" id="ARBA00001946"/>
    </source>
</evidence>
<evidence type="ECO:0000313" key="12">
    <source>
        <dbReference type="EMBL" id="PXF42921.1"/>
    </source>
</evidence>
<keyword evidence="6" id="KW-0067">ATP-binding</keyword>
<comment type="caution">
    <text evidence="12">The sequence shown here is derived from an EMBL/GenBank/DDBJ whole genome shotgun (WGS) entry which is preliminary data.</text>
</comment>
<evidence type="ECO:0000256" key="9">
    <source>
        <dbReference type="ARBA" id="ARBA00048679"/>
    </source>
</evidence>
<dbReference type="EMBL" id="NBIV01000145">
    <property type="protein sequence ID" value="PXF42921.1"/>
    <property type="molecule type" value="Genomic_DNA"/>
</dbReference>
<dbReference type="InterPro" id="IPR051931">
    <property type="entry name" value="PAK3-like"/>
</dbReference>
<evidence type="ECO:0000256" key="8">
    <source>
        <dbReference type="ARBA" id="ARBA00047899"/>
    </source>
</evidence>
<feature type="region of interest" description="Disordered" evidence="10">
    <location>
        <begin position="81"/>
        <end position="100"/>
    </location>
</feature>
<dbReference type="SUPFAM" id="SSF56112">
    <property type="entry name" value="Protein kinase-like (PK-like)"/>
    <property type="match status" value="1"/>
</dbReference>
<comment type="cofactor">
    <cofactor evidence="1">
        <name>Mg(2+)</name>
        <dbReference type="ChEBI" id="CHEBI:18420"/>
    </cofactor>
</comment>
<feature type="region of interest" description="Disordered" evidence="10">
    <location>
        <begin position="277"/>
        <end position="326"/>
    </location>
</feature>
<evidence type="ECO:0000313" key="13">
    <source>
        <dbReference type="Proteomes" id="UP000247409"/>
    </source>
</evidence>
<dbReference type="GO" id="GO:0004674">
    <property type="term" value="F:protein serine/threonine kinase activity"/>
    <property type="evidence" value="ECO:0007669"/>
    <property type="project" value="UniProtKB-EC"/>
</dbReference>
<evidence type="ECO:0000259" key="11">
    <source>
        <dbReference type="PROSITE" id="PS50011"/>
    </source>
</evidence>
<dbReference type="STRING" id="448386.A0A2V3ILG3"/>
<evidence type="ECO:0000256" key="10">
    <source>
        <dbReference type="SAM" id="MobiDB-lite"/>
    </source>
</evidence>
<dbReference type="InterPro" id="IPR036936">
    <property type="entry name" value="CRIB_dom_sf"/>
</dbReference>
<proteinExistence type="inferred from homology"/>
<dbReference type="Gene3D" id="3.90.810.10">
    <property type="entry name" value="CRIB domain"/>
    <property type="match status" value="1"/>
</dbReference>
<evidence type="ECO:0000256" key="6">
    <source>
        <dbReference type="ARBA" id="ARBA00022840"/>
    </source>
</evidence>
<evidence type="ECO:0000256" key="3">
    <source>
        <dbReference type="ARBA" id="ARBA00022679"/>
    </source>
</evidence>
<comment type="catalytic activity">
    <reaction evidence="9">
        <text>L-seryl-[protein] + ATP = O-phospho-L-seryl-[protein] + ADP + H(+)</text>
        <dbReference type="Rhea" id="RHEA:17989"/>
        <dbReference type="Rhea" id="RHEA-COMP:9863"/>
        <dbReference type="Rhea" id="RHEA-COMP:11604"/>
        <dbReference type="ChEBI" id="CHEBI:15378"/>
        <dbReference type="ChEBI" id="CHEBI:29999"/>
        <dbReference type="ChEBI" id="CHEBI:30616"/>
        <dbReference type="ChEBI" id="CHEBI:83421"/>
        <dbReference type="ChEBI" id="CHEBI:456216"/>
        <dbReference type="EC" id="2.7.11.1"/>
    </reaction>
</comment>
<comment type="catalytic activity">
    <reaction evidence="8">
        <text>L-threonyl-[protein] + ATP = O-phospho-L-threonyl-[protein] + ADP + H(+)</text>
        <dbReference type="Rhea" id="RHEA:46608"/>
        <dbReference type="Rhea" id="RHEA-COMP:11060"/>
        <dbReference type="Rhea" id="RHEA-COMP:11605"/>
        <dbReference type="ChEBI" id="CHEBI:15378"/>
        <dbReference type="ChEBI" id="CHEBI:30013"/>
        <dbReference type="ChEBI" id="CHEBI:30616"/>
        <dbReference type="ChEBI" id="CHEBI:61977"/>
        <dbReference type="ChEBI" id="CHEBI:456216"/>
        <dbReference type="EC" id="2.7.11.1"/>
    </reaction>
</comment>
<evidence type="ECO:0000256" key="7">
    <source>
        <dbReference type="ARBA" id="ARBA00022842"/>
    </source>
</evidence>
<gene>
    <name evidence="12" type="ORF">BWQ96_07368</name>
</gene>
<keyword evidence="13" id="KW-1185">Reference proteome</keyword>
<evidence type="ECO:0000256" key="4">
    <source>
        <dbReference type="ARBA" id="ARBA00022723"/>
    </source>
</evidence>
<feature type="domain" description="Protein kinase" evidence="11">
    <location>
        <begin position="373"/>
        <end position="644"/>
    </location>
</feature>
<reference evidence="12 13" key="1">
    <citation type="journal article" date="2018" name="Mol. Biol. Evol.">
        <title>Analysis of the draft genome of the red seaweed Gracilariopsis chorda provides insights into genome size evolution in Rhodophyta.</title>
        <authorList>
            <person name="Lee J."/>
            <person name="Yang E.C."/>
            <person name="Graf L."/>
            <person name="Yang J.H."/>
            <person name="Qiu H."/>
            <person name="Zel Zion U."/>
            <person name="Chan C.X."/>
            <person name="Stephens T.G."/>
            <person name="Weber A.P.M."/>
            <person name="Boo G.H."/>
            <person name="Boo S.M."/>
            <person name="Kim K.M."/>
            <person name="Shin Y."/>
            <person name="Jung M."/>
            <person name="Lee S.J."/>
            <person name="Yim H.S."/>
            <person name="Lee J.H."/>
            <person name="Bhattacharya D."/>
            <person name="Yoon H.S."/>
        </authorList>
    </citation>
    <scope>NUCLEOTIDE SEQUENCE [LARGE SCALE GENOMIC DNA]</scope>
    <source>
        <strain evidence="12 13">SKKU-2015</strain>
        <tissue evidence="12">Whole body</tissue>
    </source>
</reference>
<evidence type="ECO:0000256" key="2">
    <source>
        <dbReference type="ARBA" id="ARBA00008874"/>
    </source>
</evidence>
<keyword evidence="5" id="KW-0547">Nucleotide-binding</keyword>
<dbReference type="Gene3D" id="1.10.510.10">
    <property type="entry name" value="Transferase(Phosphotransferase) domain 1"/>
    <property type="match status" value="1"/>
</dbReference>
<dbReference type="GO" id="GO:0005524">
    <property type="term" value="F:ATP binding"/>
    <property type="evidence" value="ECO:0007669"/>
    <property type="project" value="UniProtKB-KW"/>
</dbReference>
<name>A0A2V3ILG3_9FLOR</name>
<keyword evidence="4" id="KW-0479">Metal-binding</keyword>
<evidence type="ECO:0000256" key="5">
    <source>
        <dbReference type="ARBA" id="ARBA00022741"/>
    </source>
</evidence>
<feature type="region of interest" description="Disordered" evidence="10">
    <location>
        <begin position="1"/>
        <end position="44"/>
    </location>
</feature>
<keyword evidence="7" id="KW-0460">Magnesium</keyword>
<organism evidence="12 13">
    <name type="scientific">Gracilariopsis chorda</name>
    <dbReference type="NCBI Taxonomy" id="448386"/>
    <lineage>
        <taxon>Eukaryota</taxon>
        <taxon>Rhodophyta</taxon>
        <taxon>Florideophyceae</taxon>
        <taxon>Rhodymeniophycidae</taxon>
        <taxon>Gracilariales</taxon>
        <taxon>Gracilariaceae</taxon>
        <taxon>Gracilariopsis</taxon>
    </lineage>
</organism>
<dbReference type="PROSITE" id="PS50011">
    <property type="entry name" value="PROTEIN_KINASE_DOM"/>
    <property type="match status" value="1"/>
</dbReference>
<dbReference type="FunFam" id="1.10.510.10:FF:000768">
    <property type="entry name" value="Non-specific serine/threonine protein kinase"/>
    <property type="match status" value="1"/>
</dbReference>
<dbReference type="Proteomes" id="UP000247409">
    <property type="component" value="Unassembled WGS sequence"/>
</dbReference>
<dbReference type="SMART" id="SM00220">
    <property type="entry name" value="S_TKc"/>
    <property type="match status" value="1"/>
</dbReference>
<dbReference type="InterPro" id="IPR000095">
    <property type="entry name" value="CRIB_dom"/>
</dbReference>
<dbReference type="GO" id="GO:0046872">
    <property type="term" value="F:metal ion binding"/>
    <property type="evidence" value="ECO:0007669"/>
    <property type="project" value="UniProtKB-KW"/>
</dbReference>
<dbReference type="PANTHER" id="PTHR45832:SF22">
    <property type="entry name" value="SERINE_THREONINE-PROTEIN KINASE SAMKA-RELATED"/>
    <property type="match status" value="1"/>
</dbReference>
<dbReference type="InterPro" id="IPR011009">
    <property type="entry name" value="Kinase-like_dom_sf"/>
</dbReference>
<sequence>MLRKILAPLKDAPNFSSAPISSPKSRRHNTRGKENHNSPPAVHVSEPSDFRLIAHVECDPNTGLYKGIDEFMTLAVIPRGRKSPVKSRTASPQPLPLPPLRSFAEHRAKLFPEESSPPSSPEPSPIRLPNPQPLAREPAELEKPVPSSADKPPLAVQRRASPAAKSQISRPFRTRHEVHVRLDPQNPTGFAGLPRAWETILMYSGILRHEAMANPEVVIDVLNFSKTSDPTVQATTDVRASLSKALPPIFLDTFATPSITSFDDAADDFFSSSDSYHAEMADDRTPPRRIRSSHAHPPDSTPPPFSLSDQESLPTPISPSPSPQKEVETFVVNELDSDYMESFIGAERRQNLPDGIPENLDPTFREDDPHNLFKRMERIGEGSCGSVYRAIDGNGRFVALKKVKPENKRDWKLYKFEVQVMQDRYDSDALVECYDAFRCKNELWIVMEYVSAGTLADLLSGRRTQGVSGRNSRARASTAVVEAMDEGIIAYICREVLKGLHSLHTIRRVHRDIKGDNVLLDMDGSVKVADFGFCAELSRGSGKRNTVVGTPFWMAPEVIRGSNYDCKVDIWSTGVVAFECAEGKPPHIDVSPIRAMFLIATQGAPELSDAGKWSEELRDFIRRCCEVKAANRPTAREALTHPFIQKACDPADAAAFFNEEWESRMQRRRTVMSRS</sequence>
<protein>
    <submittedName>
        <fullName evidence="12">Serine/threonine-protein kinase PAK 1</fullName>
    </submittedName>
</protein>
<accession>A0A2V3ILG3</accession>
<comment type="similarity">
    <text evidence="2">Belongs to the protein kinase superfamily. STE Ser/Thr protein kinase family. STE20 subfamily.</text>
</comment>
<keyword evidence="12" id="KW-0418">Kinase</keyword>
<feature type="compositionally biased region" description="Basic and acidic residues" evidence="10">
    <location>
        <begin position="277"/>
        <end position="286"/>
    </location>
</feature>
<dbReference type="PANTHER" id="PTHR45832">
    <property type="entry name" value="SERINE/THREONINE-PROTEIN KINASE SAMKA-RELATED-RELATED"/>
    <property type="match status" value="1"/>
</dbReference>